<dbReference type="EMBL" id="JBHTMN010000014">
    <property type="protein sequence ID" value="MFD1384317.1"/>
    <property type="molecule type" value="Genomic_DNA"/>
</dbReference>
<dbReference type="Proteomes" id="UP001597059">
    <property type="component" value="Unassembled WGS sequence"/>
</dbReference>
<reference evidence="3" key="1">
    <citation type="journal article" date="2019" name="Int. J. Syst. Evol. Microbiol.">
        <title>The Global Catalogue of Microorganisms (GCM) 10K type strain sequencing project: providing services to taxonomists for standard genome sequencing and annotation.</title>
        <authorList>
            <consortium name="The Broad Institute Genomics Platform"/>
            <consortium name="The Broad Institute Genome Sequencing Center for Infectious Disease"/>
            <person name="Wu L."/>
            <person name="Ma J."/>
        </authorList>
    </citation>
    <scope>NUCLEOTIDE SEQUENCE [LARGE SCALE GENOMIC DNA]</scope>
    <source>
        <strain evidence="3">JCM 30774</strain>
    </source>
</reference>
<accession>A0ABW4B269</accession>
<protein>
    <submittedName>
        <fullName evidence="2">Uncharacterized protein</fullName>
    </submittedName>
</protein>
<evidence type="ECO:0000313" key="2">
    <source>
        <dbReference type="EMBL" id="MFD1384317.1"/>
    </source>
</evidence>
<organism evidence="2 3">
    <name type="scientific">Rhodanobacter aciditrophus</name>
    <dbReference type="NCBI Taxonomy" id="1623218"/>
    <lineage>
        <taxon>Bacteria</taxon>
        <taxon>Pseudomonadati</taxon>
        <taxon>Pseudomonadota</taxon>
        <taxon>Gammaproteobacteria</taxon>
        <taxon>Lysobacterales</taxon>
        <taxon>Rhodanobacteraceae</taxon>
        <taxon>Rhodanobacter</taxon>
    </lineage>
</organism>
<gene>
    <name evidence="2" type="ORF">ACFQ45_13140</name>
</gene>
<evidence type="ECO:0000313" key="3">
    <source>
        <dbReference type="Proteomes" id="UP001597059"/>
    </source>
</evidence>
<name>A0ABW4B269_9GAMM</name>
<dbReference type="RefSeq" id="WP_377368417.1">
    <property type="nucleotide sequence ID" value="NZ_JBHTMN010000014.1"/>
</dbReference>
<proteinExistence type="predicted"/>
<keyword evidence="1" id="KW-0472">Membrane</keyword>
<keyword evidence="1" id="KW-0812">Transmembrane</keyword>
<keyword evidence="1" id="KW-1133">Transmembrane helix</keyword>
<keyword evidence="3" id="KW-1185">Reference proteome</keyword>
<feature type="transmembrane region" description="Helical" evidence="1">
    <location>
        <begin position="62"/>
        <end position="79"/>
    </location>
</feature>
<comment type="caution">
    <text evidence="2">The sequence shown here is derived from an EMBL/GenBank/DDBJ whole genome shotgun (WGS) entry which is preliminary data.</text>
</comment>
<sequence length="83" mass="8108">MDPMTMAAASQMAGFDMGGLNMGGGSIAPSSSASNQGGTNTVGGAVFGNYNPAATTSAQQNWVPWVVGGAVALSAVLLMRGGK</sequence>
<evidence type="ECO:0000256" key="1">
    <source>
        <dbReference type="SAM" id="Phobius"/>
    </source>
</evidence>